<dbReference type="EMBL" id="BQKI01000031">
    <property type="protein sequence ID" value="GJN13069.1"/>
    <property type="molecule type" value="Genomic_DNA"/>
</dbReference>
<dbReference type="Gene3D" id="1.10.287.2250">
    <property type="match status" value="1"/>
</dbReference>
<gene>
    <name evidence="2" type="primary">ga31402</name>
    <name evidence="2" type="ORF">PR202_ga31402</name>
</gene>
<dbReference type="AlphaFoldDB" id="A0AAV5DRZ5"/>
<keyword evidence="3" id="KW-1185">Reference proteome</keyword>
<name>A0AAV5DRZ5_ELECO</name>
<proteinExistence type="predicted"/>
<reference evidence="2" key="1">
    <citation type="journal article" date="2018" name="DNA Res.">
        <title>Multiple hybrid de novo genome assembly of finger millet, an orphan allotetraploid crop.</title>
        <authorList>
            <person name="Hatakeyama M."/>
            <person name="Aluri S."/>
            <person name="Balachadran M.T."/>
            <person name="Sivarajan S.R."/>
            <person name="Patrignani A."/>
            <person name="Gruter S."/>
            <person name="Poveda L."/>
            <person name="Shimizu-Inatsugi R."/>
            <person name="Baeten J."/>
            <person name="Francoijs K.J."/>
            <person name="Nataraja K.N."/>
            <person name="Reddy Y.A.N."/>
            <person name="Phadnis S."/>
            <person name="Ravikumar R.L."/>
            <person name="Schlapbach R."/>
            <person name="Sreeman S.M."/>
            <person name="Shimizu K.K."/>
        </authorList>
    </citation>
    <scope>NUCLEOTIDE SEQUENCE</scope>
</reference>
<feature type="domain" description="Cathepsin propeptide inhibitor" evidence="1">
    <location>
        <begin position="5"/>
        <end position="62"/>
    </location>
</feature>
<organism evidence="2 3">
    <name type="scientific">Eleusine coracana subsp. coracana</name>
    <dbReference type="NCBI Taxonomy" id="191504"/>
    <lineage>
        <taxon>Eukaryota</taxon>
        <taxon>Viridiplantae</taxon>
        <taxon>Streptophyta</taxon>
        <taxon>Embryophyta</taxon>
        <taxon>Tracheophyta</taxon>
        <taxon>Spermatophyta</taxon>
        <taxon>Magnoliopsida</taxon>
        <taxon>Liliopsida</taxon>
        <taxon>Poales</taxon>
        <taxon>Poaceae</taxon>
        <taxon>PACMAD clade</taxon>
        <taxon>Chloridoideae</taxon>
        <taxon>Cynodonteae</taxon>
        <taxon>Eleusininae</taxon>
        <taxon>Eleusine</taxon>
    </lineage>
</organism>
<dbReference type="Proteomes" id="UP001054889">
    <property type="component" value="Unassembled WGS sequence"/>
</dbReference>
<protein>
    <recommendedName>
        <fullName evidence="1">Cathepsin propeptide inhibitor domain-containing protein</fullName>
    </recommendedName>
</protein>
<dbReference type="Pfam" id="PF08246">
    <property type="entry name" value="Inhibitor_I29"/>
    <property type="match status" value="1"/>
</dbReference>
<dbReference type="InterPro" id="IPR038765">
    <property type="entry name" value="Papain-like_cys_pep_sf"/>
</dbReference>
<evidence type="ECO:0000313" key="2">
    <source>
        <dbReference type="EMBL" id="GJN13069.1"/>
    </source>
</evidence>
<evidence type="ECO:0000313" key="3">
    <source>
        <dbReference type="Proteomes" id="UP001054889"/>
    </source>
</evidence>
<evidence type="ECO:0000259" key="1">
    <source>
        <dbReference type="SMART" id="SM00848"/>
    </source>
</evidence>
<accession>A0AAV5DRZ5</accession>
<dbReference type="SMART" id="SM00848">
    <property type="entry name" value="Inhibitor_I29"/>
    <property type="match status" value="1"/>
</dbReference>
<sequence length="97" mass="11340">MKTRHEKWIMEHGRTYKDEAEKARRFEVFKAIVDFIDRTNAAGEKNYSLGISKFADLITDEFTTTYTGFKPVLAGSKKWLGFKYENFTLSDDDQEVD</sequence>
<dbReference type="InterPro" id="IPR013201">
    <property type="entry name" value="Prot_inhib_I29"/>
</dbReference>
<comment type="caution">
    <text evidence="2">The sequence shown here is derived from an EMBL/GenBank/DDBJ whole genome shotgun (WGS) entry which is preliminary data.</text>
</comment>
<reference evidence="2" key="2">
    <citation type="submission" date="2021-12" db="EMBL/GenBank/DDBJ databases">
        <title>Resequencing data analysis of finger millet.</title>
        <authorList>
            <person name="Hatakeyama M."/>
            <person name="Aluri S."/>
            <person name="Balachadran M.T."/>
            <person name="Sivarajan S.R."/>
            <person name="Poveda L."/>
            <person name="Shimizu-Inatsugi R."/>
            <person name="Schlapbach R."/>
            <person name="Sreeman S.M."/>
            <person name="Shimizu K.K."/>
        </authorList>
    </citation>
    <scope>NUCLEOTIDE SEQUENCE</scope>
</reference>
<dbReference type="SUPFAM" id="SSF54001">
    <property type="entry name" value="Cysteine proteinases"/>
    <property type="match status" value="1"/>
</dbReference>